<evidence type="ECO:0000256" key="2">
    <source>
        <dbReference type="ARBA" id="ARBA00006577"/>
    </source>
</evidence>
<dbReference type="RefSeq" id="WP_210513060.1">
    <property type="nucleotide sequence ID" value="NZ_JAFIDN010000012.1"/>
</dbReference>
<dbReference type="FunFam" id="3.10.50.40:FF:000006">
    <property type="entry name" value="Peptidyl-prolyl cis-trans isomerase"/>
    <property type="match status" value="1"/>
</dbReference>
<accession>A0A8J7RVA1</accession>
<dbReference type="EMBL" id="JAFIDN010000012">
    <property type="protein sequence ID" value="MBP3193602.1"/>
    <property type="molecule type" value="Genomic_DNA"/>
</dbReference>
<evidence type="ECO:0000256" key="3">
    <source>
        <dbReference type="ARBA" id="ARBA00023110"/>
    </source>
</evidence>
<feature type="domain" description="PPIase FKBP-type" evidence="7">
    <location>
        <begin position="172"/>
        <end position="260"/>
    </location>
</feature>
<comment type="catalytic activity">
    <reaction evidence="1 5 6">
        <text>[protein]-peptidylproline (omega=180) = [protein]-peptidylproline (omega=0)</text>
        <dbReference type="Rhea" id="RHEA:16237"/>
        <dbReference type="Rhea" id="RHEA-COMP:10747"/>
        <dbReference type="Rhea" id="RHEA-COMP:10748"/>
        <dbReference type="ChEBI" id="CHEBI:83833"/>
        <dbReference type="ChEBI" id="CHEBI:83834"/>
        <dbReference type="EC" id="5.2.1.8"/>
    </reaction>
</comment>
<proteinExistence type="inferred from homology"/>
<dbReference type="PROSITE" id="PS50059">
    <property type="entry name" value="FKBP_PPIASE"/>
    <property type="match status" value="2"/>
</dbReference>
<dbReference type="Proteomes" id="UP000673975">
    <property type="component" value="Unassembled WGS sequence"/>
</dbReference>
<dbReference type="AlphaFoldDB" id="A0A8J7RVA1"/>
<keyword evidence="3 5" id="KW-0697">Rotamase</keyword>
<keyword evidence="9" id="KW-1185">Reference proteome</keyword>
<dbReference type="Pfam" id="PF00254">
    <property type="entry name" value="FKBP_C"/>
    <property type="match status" value="2"/>
</dbReference>
<protein>
    <recommendedName>
        <fullName evidence="6">Peptidyl-prolyl cis-trans isomerase</fullName>
        <ecNumber evidence="6">5.2.1.8</ecNumber>
    </recommendedName>
</protein>
<dbReference type="PANTHER" id="PTHR43811">
    <property type="entry name" value="FKBP-TYPE PEPTIDYL-PROLYL CIS-TRANS ISOMERASE FKPA"/>
    <property type="match status" value="1"/>
</dbReference>
<organism evidence="8 9">
    <name type="scientific">Natronogracilivirga saccharolytica</name>
    <dbReference type="NCBI Taxonomy" id="2812953"/>
    <lineage>
        <taxon>Bacteria</taxon>
        <taxon>Pseudomonadati</taxon>
        <taxon>Balneolota</taxon>
        <taxon>Balneolia</taxon>
        <taxon>Balneolales</taxon>
        <taxon>Cyclonatronaceae</taxon>
        <taxon>Natronogracilivirga</taxon>
    </lineage>
</organism>
<feature type="domain" description="PPIase FKBP-type" evidence="7">
    <location>
        <begin position="47"/>
        <end position="136"/>
    </location>
</feature>
<evidence type="ECO:0000313" key="9">
    <source>
        <dbReference type="Proteomes" id="UP000673975"/>
    </source>
</evidence>
<evidence type="ECO:0000313" key="8">
    <source>
        <dbReference type="EMBL" id="MBP3193602.1"/>
    </source>
</evidence>
<keyword evidence="4 5" id="KW-0413">Isomerase</keyword>
<dbReference type="SUPFAM" id="SSF54534">
    <property type="entry name" value="FKBP-like"/>
    <property type="match status" value="2"/>
</dbReference>
<dbReference type="PANTHER" id="PTHR43811:SF19">
    <property type="entry name" value="39 KDA FK506-BINDING NUCLEAR PROTEIN"/>
    <property type="match status" value="1"/>
</dbReference>
<dbReference type="EC" id="5.2.1.8" evidence="6"/>
<dbReference type="InterPro" id="IPR046357">
    <property type="entry name" value="PPIase_dom_sf"/>
</dbReference>
<evidence type="ECO:0000256" key="1">
    <source>
        <dbReference type="ARBA" id="ARBA00000971"/>
    </source>
</evidence>
<sequence>MRYQTFSYIVAALVFFTWSCGNDTTVTDDGLEITDTEVGNGAEAESMDFLTIHFEGSLENGEVFESTYERDEPIVVQVGAGQLPMQGWDEGMIGMREGGKRSLVIPPNLAFGDEGIEGFIPGGENVYMDIELISITKPPQPWDYDDAALESTESGLQYFVHEEGDGPSPEAGDMITVEYSGFLKDGTMFDSSTLRDESFEFTVGEGQVIPGWDEGLLDMNVGERRTLVIPPELGYGESGAGGVIPPNATLVFDVELLSVN</sequence>
<name>A0A8J7RVA1_9BACT</name>
<comment type="caution">
    <text evidence="8">The sequence shown here is derived from an EMBL/GenBank/DDBJ whole genome shotgun (WGS) entry which is preliminary data.</text>
</comment>
<evidence type="ECO:0000256" key="5">
    <source>
        <dbReference type="PROSITE-ProRule" id="PRU00277"/>
    </source>
</evidence>
<evidence type="ECO:0000256" key="4">
    <source>
        <dbReference type="ARBA" id="ARBA00023235"/>
    </source>
</evidence>
<dbReference type="InterPro" id="IPR001179">
    <property type="entry name" value="PPIase_FKBP_dom"/>
</dbReference>
<dbReference type="Gene3D" id="3.10.50.40">
    <property type="match status" value="2"/>
</dbReference>
<dbReference type="GO" id="GO:0003755">
    <property type="term" value="F:peptidyl-prolyl cis-trans isomerase activity"/>
    <property type="evidence" value="ECO:0007669"/>
    <property type="project" value="UniProtKB-UniRule"/>
</dbReference>
<evidence type="ECO:0000256" key="6">
    <source>
        <dbReference type="RuleBase" id="RU003915"/>
    </source>
</evidence>
<comment type="similarity">
    <text evidence="2 6">Belongs to the FKBP-type PPIase family.</text>
</comment>
<evidence type="ECO:0000259" key="7">
    <source>
        <dbReference type="PROSITE" id="PS50059"/>
    </source>
</evidence>
<reference evidence="8" key="1">
    <citation type="submission" date="2021-02" db="EMBL/GenBank/DDBJ databases">
        <title>Natronogracilivirga saccharolytica gen. nov. sp. nov. a new anaerobic, haloalkiliphilic carbohydrate-fermenting bacterium from soda lake and proposing of Cyclonatronumiaceae fam. nov. in the phylum Balneolaeota.</title>
        <authorList>
            <person name="Zhilina T.N."/>
            <person name="Sorokin D.Y."/>
            <person name="Zavarzina D.G."/>
            <person name="Toshchakov S.V."/>
            <person name="Kublanov I.V."/>
        </authorList>
    </citation>
    <scope>NUCLEOTIDE SEQUENCE</scope>
    <source>
        <strain evidence="8">Z-1702</strain>
    </source>
</reference>
<gene>
    <name evidence="8" type="ORF">NATSA_13075</name>
</gene>